<evidence type="ECO:0000256" key="1">
    <source>
        <dbReference type="SAM" id="Phobius"/>
    </source>
</evidence>
<gene>
    <name evidence="3" type="ORF">SAMN04515672_3527</name>
</gene>
<dbReference type="Proteomes" id="UP000198882">
    <property type="component" value="Unassembled WGS sequence"/>
</dbReference>
<feature type="domain" description="Putative sensor" evidence="2">
    <location>
        <begin position="32"/>
        <end position="206"/>
    </location>
</feature>
<organism evidence="3 4">
    <name type="scientific">Natronorubrum texcoconense</name>
    <dbReference type="NCBI Taxonomy" id="1095776"/>
    <lineage>
        <taxon>Archaea</taxon>
        <taxon>Methanobacteriati</taxon>
        <taxon>Methanobacteriota</taxon>
        <taxon>Stenosarchaea group</taxon>
        <taxon>Halobacteria</taxon>
        <taxon>Halobacteriales</taxon>
        <taxon>Natrialbaceae</taxon>
        <taxon>Natronorubrum</taxon>
    </lineage>
</organism>
<protein>
    <submittedName>
        <fullName evidence="3">Putative sensor</fullName>
    </submittedName>
</protein>
<feature type="transmembrane region" description="Helical" evidence="1">
    <location>
        <begin position="173"/>
        <end position="191"/>
    </location>
</feature>
<dbReference type="AlphaFoldDB" id="A0A1G9DCY6"/>
<dbReference type="Pfam" id="PF13796">
    <property type="entry name" value="Sensor"/>
    <property type="match status" value="1"/>
</dbReference>
<feature type="transmembrane region" description="Helical" evidence="1">
    <location>
        <begin position="30"/>
        <end position="49"/>
    </location>
</feature>
<keyword evidence="1" id="KW-1133">Transmembrane helix</keyword>
<dbReference type="OrthoDB" id="253413at2157"/>
<sequence>MVSDEQRDRAQSGLTDFVGVVTERQTYRNLLYLFVTSFVGGLYFIGIFFGFFAALVLTFVLVGIPIFLVLLAGTRGAAELERQLTNRLLGTNIQSPTSGVNPLTYGWGAALRELVTADTTWKGIGFLAIKGVIAFLLPLFVLLAGVTSLALVLSPVGEPVLWEVWTIDTWIESLIAVPLGILIGLATLHALNGLARVIGSIAESLL</sequence>
<dbReference type="RefSeq" id="WP_090310023.1">
    <property type="nucleotide sequence ID" value="NZ_FNFE01000005.1"/>
</dbReference>
<reference evidence="4" key="1">
    <citation type="submission" date="2016-10" db="EMBL/GenBank/DDBJ databases">
        <authorList>
            <person name="Varghese N."/>
            <person name="Submissions S."/>
        </authorList>
    </citation>
    <scope>NUCLEOTIDE SEQUENCE [LARGE SCALE GENOMIC DNA]</scope>
    <source>
        <strain evidence="4">B4,CECT 8067,JCM 17497</strain>
    </source>
</reference>
<evidence type="ECO:0000313" key="3">
    <source>
        <dbReference type="EMBL" id="SDK61720.1"/>
    </source>
</evidence>
<dbReference type="EMBL" id="FNFE01000005">
    <property type="protein sequence ID" value="SDK61720.1"/>
    <property type="molecule type" value="Genomic_DNA"/>
</dbReference>
<feature type="transmembrane region" description="Helical" evidence="1">
    <location>
        <begin position="132"/>
        <end position="153"/>
    </location>
</feature>
<evidence type="ECO:0000259" key="2">
    <source>
        <dbReference type="Pfam" id="PF13796"/>
    </source>
</evidence>
<keyword evidence="1" id="KW-0472">Membrane</keyword>
<evidence type="ECO:0000313" key="4">
    <source>
        <dbReference type="Proteomes" id="UP000198882"/>
    </source>
</evidence>
<feature type="transmembrane region" description="Helical" evidence="1">
    <location>
        <begin position="55"/>
        <end position="73"/>
    </location>
</feature>
<keyword evidence="4" id="KW-1185">Reference proteome</keyword>
<proteinExistence type="predicted"/>
<keyword evidence="1" id="KW-0812">Transmembrane</keyword>
<dbReference type="InterPro" id="IPR025828">
    <property type="entry name" value="Put_sensor_dom"/>
</dbReference>
<accession>A0A1G9DCY6</accession>
<name>A0A1G9DCY6_9EURY</name>